<gene>
    <name evidence="3" type="ORF">KK060_14720</name>
</gene>
<dbReference type="Proteomes" id="UP000772618">
    <property type="component" value="Unassembled WGS sequence"/>
</dbReference>
<proteinExistence type="predicted"/>
<sequence length="192" mass="21888">MEHLIELDKKFFLLLNSLHSEELDQVMMYISQTIIWVPLYLLLLFLILRKYRNDSWLPLLGILITIVIADQFASGVLKPITQRLRPSREPSLEGLVHIVNGYKGGKYGFASSHAANTFGLATFIWLIFRENLKWCLLLFIWAAVVSYSRIYLGVHYPGDIVAGILIGVLAAFAGFKFTQWLGNITKRKNSVT</sequence>
<dbReference type="CDD" id="cd03395">
    <property type="entry name" value="PAP2_like_4"/>
    <property type="match status" value="1"/>
</dbReference>
<feature type="transmembrane region" description="Helical" evidence="1">
    <location>
        <begin position="55"/>
        <end position="77"/>
    </location>
</feature>
<feature type="transmembrane region" description="Helical" evidence="1">
    <location>
        <begin position="135"/>
        <end position="154"/>
    </location>
</feature>
<comment type="caution">
    <text evidence="3">The sequence shown here is derived from an EMBL/GenBank/DDBJ whole genome shotgun (WGS) entry which is preliminary data.</text>
</comment>
<dbReference type="InterPro" id="IPR000326">
    <property type="entry name" value="PAP2/HPO"/>
</dbReference>
<dbReference type="Gene3D" id="1.20.144.10">
    <property type="entry name" value="Phosphatidic acid phosphatase type 2/haloperoxidase"/>
    <property type="match status" value="2"/>
</dbReference>
<keyword evidence="1" id="KW-0812">Transmembrane</keyword>
<keyword evidence="1" id="KW-1133">Transmembrane helix</keyword>
<dbReference type="InterPro" id="IPR036938">
    <property type="entry name" value="PAP2/HPO_sf"/>
</dbReference>
<organism evidence="3 4">
    <name type="scientific">Chryseosolibacter indicus</name>
    <dbReference type="NCBI Taxonomy" id="2782351"/>
    <lineage>
        <taxon>Bacteria</taxon>
        <taxon>Pseudomonadati</taxon>
        <taxon>Bacteroidota</taxon>
        <taxon>Cytophagia</taxon>
        <taxon>Cytophagales</taxon>
        <taxon>Chryseotaleaceae</taxon>
        <taxon>Chryseosolibacter</taxon>
    </lineage>
</organism>
<dbReference type="RefSeq" id="WP_254154504.1">
    <property type="nucleotide sequence ID" value="NZ_JAHESD010000033.1"/>
</dbReference>
<feature type="transmembrane region" description="Helical" evidence="1">
    <location>
        <begin position="160"/>
        <end position="178"/>
    </location>
</feature>
<dbReference type="PANTHER" id="PTHR14969:SF13">
    <property type="entry name" value="AT30094P"/>
    <property type="match status" value="1"/>
</dbReference>
<feature type="transmembrane region" description="Helical" evidence="1">
    <location>
        <begin position="26"/>
        <end position="48"/>
    </location>
</feature>
<evidence type="ECO:0000259" key="2">
    <source>
        <dbReference type="SMART" id="SM00014"/>
    </source>
</evidence>
<dbReference type="EMBL" id="JAHESD010000033">
    <property type="protein sequence ID" value="MBT1704544.1"/>
    <property type="molecule type" value="Genomic_DNA"/>
</dbReference>
<keyword evidence="4" id="KW-1185">Reference proteome</keyword>
<protein>
    <submittedName>
        <fullName evidence="3">Phosphatase PAP2 family protein</fullName>
    </submittedName>
</protein>
<evidence type="ECO:0000256" key="1">
    <source>
        <dbReference type="SAM" id="Phobius"/>
    </source>
</evidence>
<feature type="domain" description="Phosphatidic acid phosphatase type 2/haloperoxidase" evidence="2">
    <location>
        <begin position="59"/>
        <end position="175"/>
    </location>
</feature>
<dbReference type="SUPFAM" id="SSF48317">
    <property type="entry name" value="Acid phosphatase/Vanadium-dependent haloperoxidase"/>
    <property type="match status" value="1"/>
</dbReference>
<dbReference type="Pfam" id="PF01569">
    <property type="entry name" value="PAP2"/>
    <property type="match status" value="1"/>
</dbReference>
<dbReference type="SMART" id="SM00014">
    <property type="entry name" value="acidPPc"/>
    <property type="match status" value="1"/>
</dbReference>
<evidence type="ECO:0000313" key="4">
    <source>
        <dbReference type="Proteomes" id="UP000772618"/>
    </source>
</evidence>
<reference evidence="3 4" key="1">
    <citation type="submission" date="2021-05" db="EMBL/GenBank/DDBJ databases">
        <title>A Polyphasic approach of four new species of the genus Ohtaekwangia: Ohtaekwangia histidinii sp. nov., Ohtaekwangia cretensis sp. nov., Ohtaekwangia indiensis sp. nov., Ohtaekwangia reichenbachii sp. nov. from diverse environment.</title>
        <authorList>
            <person name="Octaviana S."/>
        </authorList>
    </citation>
    <scope>NUCLEOTIDE SEQUENCE [LARGE SCALE GENOMIC DNA]</scope>
    <source>
        <strain evidence="3 4">PWU20</strain>
    </source>
</reference>
<evidence type="ECO:0000313" key="3">
    <source>
        <dbReference type="EMBL" id="MBT1704544.1"/>
    </source>
</evidence>
<keyword evidence="1" id="KW-0472">Membrane</keyword>
<dbReference type="PANTHER" id="PTHR14969">
    <property type="entry name" value="SPHINGOSINE-1-PHOSPHATE PHOSPHOHYDROLASE"/>
    <property type="match status" value="1"/>
</dbReference>
<name>A0ABS5VSZ1_9BACT</name>
<accession>A0ABS5VSZ1</accession>
<feature type="transmembrane region" description="Helical" evidence="1">
    <location>
        <begin position="107"/>
        <end position="128"/>
    </location>
</feature>